<evidence type="ECO:0000313" key="3">
    <source>
        <dbReference type="EMBL" id="MEE1945577.1"/>
    </source>
</evidence>
<protein>
    <submittedName>
        <fullName evidence="3">AsmA family protein</fullName>
    </submittedName>
</protein>
<evidence type="ECO:0000259" key="2">
    <source>
        <dbReference type="Pfam" id="PF05170"/>
    </source>
</evidence>
<feature type="transmembrane region" description="Helical" evidence="1">
    <location>
        <begin position="7"/>
        <end position="30"/>
    </location>
</feature>
<dbReference type="PANTHER" id="PTHR30441">
    <property type="entry name" value="DUF748 DOMAIN-CONTAINING PROTEIN"/>
    <property type="match status" value="1"/>
</dbReference>
<keyword evidence="1" id="KW-0472">Membrane</keyword>
<name>A0ABU7I886_9SPHI</name>
<keyword evidence="1" id="KW-0812">Transmembrane</keyword>
<reference evidence="3 4" key="1">
    <citation type="submission" date="2024-01" db="EMBL/GenBank/DDBJ databases">
        <title>Pedobacter sp. nov., isolated from fresh soil.</title>
        <authorList>
            <person name="Le N.T.T."/>
        </authorList>
    </citation>
    <scope>NUCLEOTIDE SEQUENCE [LARGE SCALE GENOMIC DNA]</scope>
    <source>
        <strain evidence="3 4">KR3-3</strain>
    </source>
</reference>
<keyword evidence="4" id="KW-1185">Reference proteome</keyword>
<organism evidence="3 4">
    <name type="scientific">Pedobacter albus</name>
    <dbReference type="NCBI Taxonomy" id="3113905"/>
    <lineage>
        <taxon>Bacteria</taxon>
        <taxon>Pseudomonadati</taxon>
        <taxon>Bacteroidota</taxon>
        <taxon>Sphingobacteriia</taxon>
        <taxon>Sphingobacteriales</taxon>
        <taxon>Sphingobacteriaceae</taxon>
        <taxon>Pedobacter</taxon>
    </lineage>
</organism>
<dbReference type="InterPro" id="IPR052894">
    <property type="entry name" value="AsmA-related"/>
</dbReference>
<evidence type="ECO:0000256" key="1">
    <source>
        <dbReference type="SAM" id="Phobius"/>
    </source>
</evidence>
<dbReference type="Pfam" id="PF05170">
    <property type="entry name" value="AsmA"/>
    <property type="match status" value="1"/>
</dbReference>
<comment type="caution">
    <text evidence="3">The sequence shown here is derived from an EMBL/GenBank/DDBJ whole genome shotgun (WGS) entry which is preliminary data.</text>
</comment>
<evidence type="ECO:0000313" key="4">
    <source>
        <dbReference type="Proteomes" id="UP001336835"/>
    </source>
</evidence>
<accession>A0ABU7I886</accession>
<proteinExistence type="predicted"/>
<dbReference type="InterPro" id="IPR007844">
    <property type="entry name" value="AsmA"/>
</dbReference>
<dbReference type="Proteomes" id="UP001336835">
    <property type="component" value="Unassembled WGS sequence"/>
</dbReference>
<dbReference type="RefSeq" id="WP_330107920.1">
    <property type="nucleotide sequence ID" value="NZ_JAZDQT010000002.1"/>
</dbReference>
<gene>
    <name evidence="3" type="ORF">VRU48_10715</name>
</gene>
<sequence length="808" mass="90077">MSRWLKISLRILAVFFVLIILVWLGAAYYINHNNKSILATILKQLNSNVNGKINVGSMETTLLQGFPGVSVSLKKVRLRDSLWSQHKHDLLNANDIDVSLNIFSLIAGSIKINKIGINNSSIYLYTDSTGYSNTSMFKSKAQPKNADKKDQKAFQINRVDFNNVNLVIDNQRRFKLFHFLVDELKGRIDYPDSGWNGKLKLKTMIKSFAFNTRKGSFLKDKALEGTLIAHYNNETKAVTIDPERLKIGDDDFYIGAKIDLAKNESAFAIDIRADNILYRNISLLLAPNISSKLLKFAIDQPIAVVGHIIDDGNKTSKDPLINVRMTVKNNTVTIPSGQLTNCNFIGTFTNKDTVSRPIGDENSTIKFFALSADYYNAPIKVDTFTVANLSRPLATGFVTSQFPLEKLNSSIGGETFSFKNGTADVKLYCQTDIDNFRFTKPVITGSVAIKNADITYIPRNMKLVNSSLLLNFNQKDLNITNSRFQLGKSIITMNCSIQNFLNFYYSDPEKILVNLKLHSPQLYLSEFIPFLGPRKAVKRKPVTKNSIKEVSDQLSAVLEASRIQLQLQVDKAIYNRFLAKNLTANIALQGNGVFFNQISVSHAGGNINLTGNIKQMGAINKFTINSKISRVSVKDFFYAFENFGQNSITSQNLKGYLSAKVNASGGITEKGNIVSRSMYGQVVFNLSNAALVGFEPIQKVGKFAFPNRNVSNIEIANLDGTLTLNGDKINISPMQVNSSVLNFNVKGIYGLNSGTDIAMDIPLRNPKKDENITDPDLKKQNRMKGIVLHLKAVDEEGKLKIKWNKNHD</sequence>
<feature type="domain" description="AsmA" evidence="2">
    <location>
        <begin position="1"/>
        <end position="226"/>
    </location>
</feature>
<keyword evidence="1" id="KW-1133">Transmembrane helix</keyword>
<dbReference type="PANTHER" id="PTHR30441:SF8">
    <property type="entry name" value="DUF748 DOMAIN-CONTAINING PROTEIN"/>
    <property type="match status" value="1"/>
</dbReference>
<dbReference type="EMBL" id="JAZDQT010000002">
    <property type="protein sequence ID" value="MEE1945577.1"/>
    <property type="molecule type" value="Genomic_DNA"/>
</dbReference>